<dbReference type="Gene3D" id="2.60.210.10">
    <property type="entry name" value="Apoptosis, Tumor Necrosis Factor Receptor Associated Protein 2, Chain A"/>
    <property type="match status" value="1"/>
</dbReference>
<feature type="transmembrane region" description="Helical" evidence="8">
    <location>
        <begin position="237"/>
        <end position="257"/>
    </location>
</feature>
<accession>M7ZVB1</accession>
<dbReference type="InterPro" id="IPR002083">
    <property type="entry name" value="MATH/TRAF_dom"/>
</dbReference>
<dbReference type="EMBL" id="KD023621">
    <property type="protein sequence ID" value="EMS67113.1"/>
    <property type="molecule type" value="Genomic_DNA"/>
</dbReference>
<gene>
    <name evidence="10" type="ORF">TRIUR3_12990</name>
</gene>
<dbReference type="GO" id="GO:0006506">
    <property type="term" value="P:GPI anchor biosynthetic process"/>
    <property type="evidence" value="ECO:0007669"/>
    <property type="project" value="UniProtKB-KW"/>
</dbReference>
<dbReference type="GO" id="GO:0005789">
    <property type="term" value="C:endoplasmic reticulum membrane"/>
    <property type="evidence" value="ECO:0007669"/>
    <property type="project" value="TreeGrafter"/>
</dbReference>
<name>M7ZVB1_TRIUA</name>
<keyword evidence="4 9" id="KW-0732">Signal</keyword>
<dbReference type="PANTHER" id="PTHR13148:SF0">
    <property type="entry name" value="POST-GPI ATTACHMENT TO PROTEINS FACTOR 3"/>
    <property type="match status" value="1"/>
</dbReference>
<protein>
    <submittedName>
        <fullName evidence="10">Post-GPI attachment to proteins factor 3</fullName>
    </submittedName>
</protein>
<keyword evidence="3 8" id="KW-0812">Transmembrane</keyword>
<evidence type="ECO:0000256" key="3">
    <source>
        <dbReference type="ARBA" id="ARBA00022692"/>
    </source>
</evidence>
<feature type="compositionally biased region" description="Basic and acidic residues" evidence="7">
    <location>
        <begin position="686"/>
        <end position="695"/>
    </location>
</feature>
<dbReference type="PROSITE" id="PS50144">
    <property type="entry name" value="MATH"/>
    <property type="match status" value="1"/>
</dbReference>
<organism evidence="10">
    <name type="scientific">Triticum urartu</name>
    <name type="common">Red wild einkorn</name>
    <name type="synonym">Crithodium urartu</name>
    <dbReference type="NCBI Taxonomy" id="4572"/>
    <lineage>
        <taxon>Eukaryota</taxon>
        <taxon>Viridiplantae</taxon>
        <taxon>Streptophyta</taxon>
        <taxon>Embryophyta</taxon>
        <taxon>Tracheophyta</taxon>
        <taxon>Spermatophyta</taxon>
        <taxon>Magnoliopsida</taxon>
        <taxon>Liliopsida</taxon>
        <taxon>Poales</taxon>
        <taxon>Poaceae</taxon>
        <taxon>BOP clade</taxon>
        <taxon>Pooideae</taxon>
        <taxon>Triticodae</taxon>
        <taxon>Triticeae</taxon>
        <taxon>Triticinae</taxon>
        <taxon>Triticum</taxon>
    </lineage>
</organism>
<proteinExistence type="predicted"/>
<feature type="region of interest" description="Disordered" evidence="7">
    <location>
        <begin position="642"/>
        <end position="703"/>
    </location>
</feature>
<feature type="transmembrane region" description="Helical" evidence="8">
    <location>
        <begin position="263"/>
        <end position="285"/>
    </location>
</feature>
<feature type="compositionally biased region" description="Basic and acidic residues" evidence="7">
    <location>
        <begin position="661"/>
        <end position="674"/>
    </location>
</feature>
<evidence type="ECO:0000256" key="1">
    <source>
        <dbReference type="ARBA" id="ARBA00004127"/>
    </source>
</evidence>
<dbReference type="Pfam" id="PF04080">
    <property type="entry name" value="Per1"/>
    <property type="match status" value="1"/>
</dbReference>
<feature type="transmembrane region" description="Helical" evidence="8">
    <location>
        <begin position="209"/>
        <end position="228"/>
    </location>
</feature>
<feature type="signal peptide" evidence="9">
    <location>
        <begin position="1"/>
        <end position="33"/>
    </location>
</feature>
<keyword evidence="2" id="KW-0337">GPI-anchor biosynthesis</keyword>
<evidence type="ECO:0000256" key="8">
    <source>
        <dbReference type="SAM" id="Phobius"/>
    </source>
</evidence>
<dbReference type="CDD" id="cd00121">
    <property type="entry name" value="MATH"/>
    <property type="match status" value="1"/>
</dbReference>
<evidence type="ECO:0000256" key="5">
    <source>
        <dbReference type="ARBA" id="ARBA00022989"/>
    </source>
</evidence>
<feature type="transmembrane region" description="Helical" evidence="8">
    <location>
        <begin position="292"/>
        <end position="310"/>
    </location>
</feature>
<dbReference type="SUPFAM" id="SSF49599">
    <property type="entry name" value="TRAF domain-like"/>
    <property type="match status" value="1"/>
</dbReference>
<dbReference type="Pfam" id="PF22486">
    <property type="entry name" value="MATH_2"/>
    <property type="match status" value="1"/>
</dbReference>
<evidence type="ECO:0000256" key="2">
    <source>
        <dbReference type="ARBA" id="ARBA00022502"/>
    </source>
</evidence>
<dbReference type="InterPro" id="IPR007217">
    <property type="entry name" value="Per1-like"/>
</dbReference>
<reference evidence="10" key="1">
    <citation type="journal article" date="2013" name="Nature">
        <title>Draft genome of the wheat A-genome progenitor Triticum urartu.</title>
        <authorList>
            <person name="Ling H.Q."/>
            <person name="Zhao S."/>
            <person name="Liu D."/>
            <person name="Wang J."/>
            <person name="Sun H."/>
            <person name="Zhang C."/>
            <person name="Fan H."/>
            <person name="Li D."/>
            <person name="Dong L."/>
            <person name="Tao Y."/>
            <person name="Gao C."/>
            <person name="Wu H."/>
            <person name="Li Y."/>
            <person name="Cui Y."/>
            <person name="Guo X."/>
            <person name="Zheng S."/>
            <person name="Wang B."/>
            <person name="Yu K."/>
            <person name="Liang Q."/>
            <person name="Yang W."/>
            <person name="Lou X."/>
            <person name="Chen J."/>
            <person name="Feng M."/>
            <person name="Jian J."/>
            <person name="Zhang X."/>
            <person name="Luo G."/>
            <person name="Jiang Y."/>
            <person name="Liu J."/>
            <person name="Wang Z."/>
            <person name="Sha Y."/>
            <person name="Zhang B."/>
            <person name="Wu H."/>
            <person name="Tang D."/>
            <person name="Shen Q."/>
            <person name="Xue P."/>
            <person name="Zou S."/>
            <person name="Wang X."/>
            <person name="Liu X."/>
            <person name="Wang F."/>
            <person name="Yang Y."/>
            <person name="An X."/>
            <person name="Dong Z."/>
            <person name="Zhang K."/>
            <person name="Zhang X."/>
            <person name="Luo M.C."/>
            <person name="Dvorak J."/>
            <person name="Tong Y."/>
            <person name="Wang J."/>
            <person name="Yang H."/>
            <person name="Li Z."/>
            <person name="Wang D."/>
            <person name="Zhang A."/>
            <person name="Wang J."/>
        </authorList>
    </citation>
    <scope>NUCLEOTIDE SEQUENCE</scope>
</reference>
<keyword evidence="5 8" id="KW-1133">Transmembrane helix</keyword>
<evidence type="ECO:0000313" key="10">
    <source>
        <dbReference type="EMBL" id="EMS67113.1"/>
    </source>
</evidence>
<feature type="transmembrane region" description="Helical" evidence="8">
    <location>
        <begin position="179"/>
        <end position="197"/>
    </location>
</feature>
<feature type="chain" id="PRO_5010837453" evidence="9">
    <location>
        <begin position="34"/>
        <end position="703"/>
    </location>
</feature>
<dbReference type="GO" id="GO:0016788">
    <property type="term" value="F:hydrolase activity, acting on ester bonds"/>
    <property type="evidence" value="ECO:0007669"/>
    <property type="project" value="TreeGrafter"/>
</dbReference>
<dbReference type="STRING" id="4572.M7ZVB1"/>
<sequence>MAGSGLWVVGLASLLALPGIFVSISVEASPGDADPHYRTCVGECQNTGIIGGNIISHCQSRENDSISAGSSWYTQEALRVQWKQLNCMTDCRYYCMMRREEERRLGGLSPVQYHGKWPFKRVSVFQACNIWLEPLSAALSALNLLMHFTGWLSFFLLVKYRLPLRPQTKKTYYEYTGLWHIYAILSMNAWIWSSVFHTRDIDLTEKLDYSSAVAVLGYSLILTLLRIFNVKEGATRVMFAAPILAFVTTHILYLNFYELDYGWNMKVCVAMGVVQIVAWAIWAGVTHHPSRLKLWVVVFGGALAMLLEVFDFPPYKGYADAHSLWHASTVPLTYLWWSFIKDDAEFRTSTLTLVKKARQHKQKLGMLGIPGIDQDDKSFVFGCHCFGLQTQHLVSVALALLTFVLIYMRNSCVVEKVTLSFSVPVETVEPGMCADFFIGLLVSMTLLYLTNWQKGHCEVSAVNVAEKGSYLLKVHGYSRGKELFSNGECTASSPFSVGGHNWTVRYYPNGYLPKHANEIVVRLLLDSAGAKNVKSSQVTAPPRASNSIIAFTRADNGQRTYIYTIPVPVYCEWRAKSATSQGNFNYGVGNSGWGWSWMDRWIVARPWEPRSMLTPQNHNKGQSKKHNTSINQSALKLQGAISLSNNTNDQKVPKKKSSPSPDKKNLVARTEQKPRAAGPRPSQVKAEGHGKEPREAAVPAVTA</sequence>
<dbReference type="PANTHER" id="PTHR13148">
    <property type="entry name" value="PER1-RELATED"/>
    <property type="match status" value="1"/>
</dbReference>
<keyword evidence="6 8" id="KW-0472">Membrane</keyword>
<dbReference type="InterPro" id="IPR008974">
    <property type="entry name" value="TRAF-like"/>
</dbReference>
<evidence type="ECO:0000256" key="4">
    <source>
        <dbReference type="ARBA" id="ARBA00022729"/>
    </source>
</evidence>
<evidence type="ECO:0000256" key="6">
    <source>
        <dbReference type="ARBA" id="ARBA00023136"/>
    </source>
</evidence>
<comment type="subcellular location">
    <subcellularLocation>
        <location evidence="1">Endomembrane system</location>
        <topology evidence="1">Multi-pass membrane protein</topology>
    </subcellularLocation>
</comment>
<dbReference type="AlphaFoldDB" id="M7ZVB1"/>
<dbReference type="eggNOG" id="KOG2970">
    <property type="taxonomic scope" value="Eukaryota"/>
</dbReference>
<feature type="transmembrane region" description="Helical" evidence="8">
    <location>
        <begin position="135"/>
        <end position="158"/>
    </location>
</feature>
<evidence type="ECO:0000256" key="7">
    <source>
        <dbReference type="SAM" id="MobiDB-lite"/>
    </source>
</evidence>
<evidence type="ECO:0000256" key="9">
    <source>
        <dbReference type="SAM" id="SignalP"/>
    </source>
</evidence>